<keyword evidence="3" id="KW-1185">Reference proteome</keyword>
<dbReference type="EMBL" id="JBEPEK010001126">
    <property type="protein sequence ID" value="MER7188260.1"/>
    <property type="molecule type" value="Genomic_DNA"/>
</dbReference>
<evidence type="ECO:0000313" key="2">
    <source>
        <dbReference type="EMBL" id="MER7188260.1"/>
    </source>
</evidence>
<comment type="caution">
    <text evidence="2">The sequence shown here is derived from an EMBL/GenBank/DDBJ whole genome shotgun (WGS) entry which is preliminary data.</text>
</comment>
<proteinExistence type="predicted"/>
<gene>
    <name evidence="2" type="ORF">ABT404_53900</name>
</gene>
<evidence type="ECO:0000313" key="3">
    <source>
        <dbReference type="Proteomes" id="UP001474181"/>
    </source>
</evidence>
<organism evidence="2 3">
    <name type="scientific">Streptomyces hyaluromycini</name>
    <dbReference type="NCBI Taxonomy" id="1377993"/>
    <lineage>
        <taxon>Bacteria</taxon>
        <taxon>Bacillati</taxon>
        <taxon>Actinomycetota</taxon>
        <taxon>Actinomycetes</taxon>
        <taxon>Kitasatosporales</taxon>
        <taxon>Streptomycetaceae</taxon>
        <taxon>Streptomyces</taxon>
    </lineage>
</organism>
<feature type="region of interest" description="Disordered" evidence="1">
    <location>
        <begin position="1"/>
        <end position="26"/>
    </location>
</feature>
<sequence>MSGSGSGAGAGRATGTPAPTGWNTWDVRTHTGMNRLPSGPRVRFGVLGPEGPVLDGFTWRDGLERLGPHTVDGSYAEVTVRAAGHRLRLEFAGGPGDVLYVRAGSTGRIALSVDGLTGIVEPTGRPGAAIRPGAAERPGAGDFPLGTVLAGGIRWTVTASSAADRVKGPADALVLAFRGPGTVELRIAPADAPGTAARTAGVLAS</sequence>
<dbReference type="Proteomes" id="UP001474181">
    <property type="component" value="Unassembled WGS sequence"/>
</dbReference>
<accession>A0ABV1XGT0</accession>
<evidence type="ECO:0000256" key="1">
    <source>
        <dbReference type="SAM" id="MobiDB-lite"/>
    </source>
</evidence>
<name>A0ABV1XGT0_9ACTN</name>
<feature type="non-terminal residue" evidence="2">
    <location>
        <position position="205"/>
    </location>
</feature>
<dbReference type="RefSeq" id="WP_434094912.1">
    <property type="nucleotide sequence ID" value="NZ_JBEPEK010001126.1"/>
</dbReference>
<feature type="compositionally biased region" description="Gly residues" evidence="1">
    <location>
        <begin position="1"/>
        <end position="12"/>
    </location>
</feature>
<reference evidence="2 3" key="1">
    <citation type="submission" date="2024-06" db="EMBL/GenBank/DDBJ databases">
        <title>The Natural Products Discovery Center: Release of the First 8490 Sequenced Strains for Exploring Actinobacteria Biosynthetic Diversity.</title>
        <authorList>
            <person name="Kalkreuter E."/>
            <person name="Kautsar S.A."/>
            <person name="Yang D."/>
            <person name="Bader C.D."/>
            <person name="Teijaro C.N."/>
            <person name="Fluegel L."/>
            <person name="Davis C.M."/>
            <person name="Simpson J.R."/>
            <person name="Lauterbach L."/>
            <person name="Steele A.D."/>
            <person name="Gui C."/>
            <person name="Meng S."/>
            <person name="Li G."/>
            <person name="Viehrig K."/>
            <person name="Ye F."/>
            <person name="Su P."/>
            <person name="Kiefer A.F."/>
            <person name="Nichols A."/>
            <person name="Cepeda A.J."/>
            <person name="Yan W."/>
            <person name="Fan B."/>
            <person name="Jiang Y."/>
            <person name="Adhikari A."/>
            <person name="Zheng C.-J."/>
            <person name="Schuster L."/>
            <person name="Cowan T.M."/>
            <person name="Smanski M.J."/>
            <person name="Chevrette M.G."/>
            <person name="De Carvalho L.P.S."/>
            <person name="Shen B."/>
        </authorList>
    </citation>
    <scope>NUCLEOTIDE SEQUENCE [LARGE SCALE GENOMIC DNA]</scope>
    <source>
        <strain evidence="2 3">NPDC000234</strain>
    </source>
</reference>
<protein>
    <submittedName>
        <fullName evidence="2">Uncharacterized protein</fullName>
    </submittedName>
</protein>